<comment type="similarity">
    <text evidence="7">Belongs to the chloroperoxidase family.</text>
</comment>
<evidence type="ECO:0000259" key="10">
    <source>
        <dbReference type="PROSITE" id="PS51405"/>
    </source>
</evidence>
<organism evidence="11 12">
    <name type="scientific">Amanita muscaria (strain Koide BX008)</name>
    <dbReference type="NCBI Taxonomy" id="946122"/>
    <lineage>
        <taxon>Eukaryota</taxon>
        <taxon>Fungi</taxon>
        <taxon>Dikarya</taxon>
        <taxon>Basidiomycota</taxon>
        <taxon>Agaricomycotina</taxon>
        <taxon>Agaricomycetes</taxon>
        <taxon>Agaricomycetidae</taxon>
        <taxon>Agaricales</taxon>
        <taxon>Pluteineae</taxon>
        <taxon>Amanitaceae</taxon>
        <taxon>Amanita</taxon>
    </lineage>
</organism>
<keyword evidence="3" id="KW-0349">Heme</keyword>
<evidence type="ECO:0000313" key="12">
    <source>
        <dbReference type="Proteomes" id="UP000054549"/>
    </source>
</evidence>
<keyword evidence="9" id="KW-1133">Transmembrane helix</keyword>
<keyword evidence="12" id="KW-1185">Reference proteome</keyword>
<dbReference type="Pfam" id="PF01328">
    <property type="entry name" value="Peroxidase_2"/>
    <property type="match status" value="1"/>
</dbReference>
<dbReference type="GO" id="GO:0004601">
    <property type="term" value="F:peroxidase activity"/>
    <property type="evidence" value="ECO:0007669"/>
    <property type="project" value="UniProtKB-KW"/>
</dbReference>
<dbReference type="OrthoDB" id="407298at2759"/>
<comment type="cofactor">
    <cofactor evidence="1">
        <name>heme b</name>
        <dbReference type="ChEBI" id="CHEBI:60344"/>
    </cofactor>
</comment>
<name>A0A0C2SQD7_AMAMK</name>
<dbReference type="InterPro" id="IPR036851">
    <property type="entry name" value="Chloroperoxidase-like_sf"/>
</dbReference>
<keyword evidence="9" id="KW-0472">Membrane</keyword>
<reference evidence="11 12" key="1">
    <citation type="submission" date="2014-04" db="EMBL/GenBank/DDBJ databases">
        <title>Evolutionary Origins and Diversification of the Mycorrhizal Mutualists.</title>
        <authorList>
            <consortium name="DOE Joint Genome Institute"/>
            <consortium name="Mycorrhizal Genomics Consortium"/>
            <person name="Kohler A."/>
            <person name="Kuo A."/>
            <person name="Nagy L.G."/>
            <person name="Floudas D."/>
            <person name="Copeland A."/>
            <person name="Barry K.W."/>
            <person name="Cichocki N."/>
            <person name="Veneault-Fourrey C."/>
            <person name="LaButti K."/>
            <person name="Lindquist E.A."/>
            <person name="Lipzen A."/>
            <person name="Lundell T."/>
            <person name="Morin E."/>
            <person name="Murat C."/>
            <person name="Riley R."/>
            <person name="Ohm R."/>
            <person name="Sun H."/>
            <person name="Tunlid A."/>
            <person name="Henrissat B."/>
            <person name="Grigoriev I.V."/>
            <person name="Hibbett D.S."/>
            <person name="Martin F."/>
        </authorList>
    </citation>
    <scope>NUCLEOTIDE SEQUENCE [LARGE SCALE GENOMIC DNA]</scope>
    <source>
        <strain evidence="11 12">Koide BX008</strain>
    </source>
</reference>
<dbReference type="PANTHER" id="PTHR33577">
    <property type="entry name" value="STERIGMATOCYSTIN BIOSYNTHESIS PEROXIDASE STCC-RELATED"/>
    <property type="match status" value="1"/>
</dbReference>
<evidence type="ECO:0000256" key="7">
    <source>
        <dbReference type="ARBA" id="ARBA00025795"/>
    </source>
</evidence>
<dbReference type="SUPFAM" id="SSF47571">
    <property type="entry name" value="Cloroperoxidase"/>
    <property type="match status" value="1"/>
</dbReference>
<accession>A0A0C2SQD7</accession>
<evidence type="ECO:0000256" key="5">
    <source>
        <dbReference type="ARBA" id="ARBA00023002"/>
    </source>
</evidence>
<feature type="transmembrane region" description="Helical" evidence="9">
    <location>
        <begin position="74"/>
        <end position="92"/>
    </location>
</feature>
<keyword evidence="6" id="KW-0408">Iron</keyword>
<dbReference type="AlphaFoldDB" id="A0A0C2SQD7"/>
<evidence type="ECO:0000313" key="11">
    <source>
        <dbReference type="EMBL" id="KIL56244.1"/>
    </source>
</evidence>
<keyword evidence="4" id="KW-0479">Metal-binding</keyword>
<gene>
    <name evidence="11" type="ORF">M378DRAFT_89639</name>
</gene>
<sequence>MSSPSSSSSNTTVAHIHSGGQCPVSGQHEYCPPQKNDSRSPCPALNAMANHGYIPRDGQKVSLLDLIGGLRSCYGLSLPLAIMLSVGGFFLLKRIKPISLYHIGKHDAIEHNASLVHEDCQKDHKYASVKVVPRLVDALTHEESHKPSLLDIKELAKFRVLREKECAVVDGFHGVLARGEMAIVFGIWGERTDSNHGVPKTWLKDWFLDGRLPKDWKPCRKQGIFDTIRLSAELKAHMEETKTGSTVTPNK</sequence>
<keyword evidence="2" id="KW-0575">Peroxidase</keyword>
<dbReference type="InParanoid" id="A0A0C2SQD7"/>
<dbReference type="PANTHER" id="PTHR33577:SF9">
    <property type="entry name" value="PEROXIDASE STCC"/>
    <property type="match status" value="1"/>
</dbReference>
<evidence type="ECO:0000256" key="9">
    <source>
        <dbReference type="SAM" id="Phobius"/>
    </source>
</evidence>
<evidence type="ECO:0000256" key="1">
    <source>
        <dbReference type="ARBA" id="ARBA00001970"/>
    </source>
</evidence>
<dbReference type="Proteomes" id="UP000054549">
    <property type="component" value="Unassembled WGS sequence"/>
</dbReference>
<dbReference type="InterPro" id="IPR000028">
    <property type="entry name" value="Chloroperoxidase"/>
</dbReference>
<dbReference type="GO" id="GO:0046872">
    <property type="term" value="F:metal ion binding"/>
    <property type="evidence" value="ECO:0007669"/>
    <property type="project" value="UniProtKB-KW"/>
</dbReference>
<evidence type="ECO:0000256" key="4">
    <source>
        <dbReference type="ARBA" id="ARBA00022723"/>
    </source>
</evidence>
<dbReference type="HOGENOM" id="CLU_050230_5_1_1"/>
<dbReference type="PROSITE" id="PS51405">
    <property type="entry name" value="HEME_HALOPEROXIDASE"/>
    <property type="match status" value="1"/>
</dbReference>
<keyword evidence="9" id="KW-0812">Transmembrane</keyword>
<proteinExistence type="inferred from homology"/>
<evidence type="ECO:0000256" key="6">
    <source>
        <dbReference type="ARBA" id="ARBA00023004"/>
    </source>
</evidence>
<dbReference type="Gene3D" id="1.10.489.10">
    <property type="entry name" value="Chloroperoxidase-like"/>
    <property type="match status" value="1"/>
</dbReference>
<protein>
    <recommendedName>
        <fullName evidence="10">Heme haloperoxidase family profile domain-containing protein</fullName>
    </recommendedName>
</protein>
<keyword evidence="5" id="KW-0560">Oxidoreductase</keyword>
<feature type="region of interest" description="Disordered" evidence="8">
    <location>
        <begin position="1"/>
        <end position="21"/>
    </location>
</feature>
<feature type="domain" description="Heme haloperoxidase family profile" evidence="10">
    <location>
        <begin position="26"/>
        <end position="236"/>
    </location>
</feature>
<evidence type="ECO:0000256" key="2">
    <source>
        <dbReference type="ARBA" id="ARBA00022559"/>
    </source>
</evidence>
<dbReference type="STRING" id="946122.A0A0C2SQD7"/>
<evidence type="ECO:0000256" key="8">
    <source>
        <dbReference type="SAM" id="MobiDB-lite"/>
    </source>
</evidence>
<evidence type="ECO:0000256" key="3">
    <source>
        <dbReference type="ARBA" id="ARBA00022617"/>
    </source>
</evidence>
<dbReference type="EMBL" id="KN818436">
    <property type="protein sequence ID" value="KIL56244.1"/>
    <property type="molecule type" value="Genomic_DNA"/>
</dbReference>